<dbReference type="Proteomes" id="UP000639643">
    <property type="component" value="Unassembled WGS sequence"/>
</dbReference>
<feature type="region of interest" description="Disordered" evidence="1">
    <location>
        <begin position="19"/>
        <end position="46"/>
    </location>
</feature>
<gene>
    <name evidence="2" type="ORF">CMUS01_04218</name>
</gene>
<evidence type="ECO:0000313" key="2">
    <source>
        <dbReference type="EMBL" id="KAF6839656.1"/>
    </source>
</evidence>
<evidence type="ECO:0000256" key="1">
    <source>
        <dbReference type="SAM" id="MobiDB-lite"/>
    </source>
</evidence>
<sequence>MEDEDGCVEWMMETLNCRRSRSSSKQAQVQVQEQAGQPKGGPAGAIYAYQNSDEASRIDPKNRASPFEMDQRINMNNGGPPPRACWQLQRVLSCPRHGAPTFQLEVGGWRLRMFLHVIATMVVLACPLSGPLTPSPGGCPPVLSRGIWGWQCDRLPVSNNPRNSGCAAFHRVPSDRFKLTYFTRPMATPRNTRVWALAFRAGFTSLLSELSPLAAGELSITPLLLIDPQCYPAPLIRFRGGHQSLPAQSRRRGEQRRKRTLAVQPGSKTKIF</sequence>
<keyword evidence="3" id="KW-1185">Reference proteome</keyword>
<accession>A0A8H6NNR3</accession>
<organism evidence="2 3">
    <name type="scientific">Colletotrichum musicola</name>
    <dbReference type="NCBI Taxonomy" id="2175873"/>
    <lineage>
        <taxon>Eukaryota</taxon>
        <taxon>Fungi</taxon>
        <taxon>Dikarya</taxon>
        <taxon>Ascomycota</taxon>
        <taxon>Pezizomycotina</taxon>
        <taxon>Sordariomycetes</taxon>
        <taxon>Hypocreomycetidae</taxon>
        <taxon>Glomerellales</taxon>
        <taxon>Glomerellaceae</taxon>
        <taxon>Colletotrichum</taxon>
        <taxon>Colletotrichum orchidearum species complex</taxon>
    </lineage>
</organism>
<proteinExistence type="predicted"/>
<feature type="region of interest" description="Disordered" evidence="1">
    <location>
        <begin position="242"/>
        <end position="272"/>
    </location>
</feature>
<name>A0A8H6NNR3_9PEZI</name>
<protein>
    <submittedName>
        <fullName evidence="2">Uncharacterized protein</fullName>
    </submittedName>
</protein>
<comment type="caution">
    <text evidence="2">The sequence shown here is derived from an EMBL/GenBank/DDBJ whole genome shotgun (WGS) entry which is preliminary data.</text>
</comment>
<evidence type="ECO:0000313" key="3">
    <source>
        <dbReference type="Proteomes" id="UP000639643"/>
    </source>
</evidence>
<dbReference type="EMBL" id="WIGM01000111">
    <property type="protein sequence ID" value="KAF6839656.1"/>
    <property type="molecule type" value="Genomic_DNA"/>
</dbReference>
<reference evidence="2" key="1">
    <citation type="journal article" date="2020" name="Phytopathology">
        <title>Genome Sequence Resources of Colletotrichum truncatum, C. plurivorum, C. musicola, and C. sojae: Four Species Pathogenic to Soybean (Glycine max).</title>
        <authorList>
            <person name="Rogerio F."/>
            <person name="Boufleur T.R."/>
            <person name="Ciampi-Guillardi M."/>
            <person name="Sukno S.A."/>
            <person name="Thon M.R."/>
            <person name="Massola Junior N.S."/>
            <person name="Baroncelli R."/>
        </authorList>
    </citation>
    <scope>NUCLEOTIDE SEQUENCE</scope>
    <source>
        <strain evidence="2">LFN0074</strain>
    </source>
</reference>
<dbReference type="AlphaFoldDB" id="A0A8H6NNR3"/>
<feature type="compositionally biased region" description="Basic residues" evidence="1">
    <location>
        <begin position="249"/>
        <end position="260"/>
    </location>
</feature>
<feature type="compositionally biased region" description="Low complexity" evidence="1">
    <location>
        <begin position="23"/>
        <end position="37"/>
    </location>
</feature>